<evidence type="ECO:0000259" key="1">
    <source>
        <dbReference type="Pfam" id="PF10026"/>
    </source>
</evidence>
<accession>A0A1S8YN93</accession>
<protein>
    <submittedName>
        <fullName evidence="2">Peptidase</fullName>
    </submittedName>
</protein>
<comment type="caution">
    <text evidence="2">The sequence shown here is derived from an EMBL/GenBank/DDBJ whole genome shotgun (WGS) entry which is preliminary data.</text>
</comment>
<organism evidence="2 3">
    <name type="scientific">Izhakiella australiensis</name>
    <dbReference type="NCBI Taxonomy" id="1926881"/>
    <lineage>
        <taxon>Bacteria</taxon>
        <taxon>Pseudomonadati</taxon>
        <taxon>Pseudomonadota</taxon>
        <taxon>Gammaproteobacteria</taxon>
        <taxon>Enterobacterales</taxon>
        <taxon>Erwiniaceae</taxon>
        <taxon>Izhakiella</taxon>
    </lineage>
</organism>
<dbReference type="OrthoDB" id="69012at2"/>
<evidence type="ECO:0000313" key="3">
    <source>
        <dbReference type="Proteomes" id="UP000190667"/>
    </source>
</evidence>
<dbReference type="RefSeq" id="WP_078002134.1">
    <property type="nucleotide sequence ID" value="NZ_MRUL01000004.1"/>
</dbReference>
<dbReference type="Proteomes" id="UP000190667">
    <property type="component" value="Unassembled WGS sequence"/>
</dbReference>
<dbReference type="EMBL" id="MRUL01000004">
    <property type="protein sequence ID" value="OON40325.1"/>
    <property type="molecule type" value="Genomic_DNA"/>
</dbReference>
<dbReference type="InterPro" id="IPR018728">
    <property type="entry name" value="DUF2268"/>
</dbReference>
<feature type="domain" description="DUF2268" evidence="1">
    <location>
        <begin position="23"/>
        <end position="204"/>
    </location>
</feature>
<dbReference type="AlphaFoldDB" id="A0A1S8YN93"/>
<gene>
    <name evidence="2" type="ORF">BTJ39_07860</name>
</gene>
<proteinExistence type="predicted"/>
<dbReference type="Pfam" id="PF10026">
    <property type="entry name" value="DUF2268"/>
    <property type="match status" value="1"/>
</dbReference>
<keyword evidence="3" id="KW-1185">Reference proteome</keyword>
<name>A0A1S8YN93_9GAMM</name>
<evidence type="ECO:0000313" key="2">
    <source>
        <dbReference type="EMBL" id="OON40325.1"/>
    </source>
</evidence>
<reference evidence="2 3" key="1">
    <citation type="submission" date="2016-12" db="EMBL/GenBank/DDBJ databases">
        <title>Izhakiella australiana sp. nov. of genus Izhakiella isolated from Australian desert.</title>
        <authorList>
            <person name="Ji M."/>
        </authorList>
    </citation>
    <scope>NUCLEOTIDE SEQUENCE [LARGE SCALE GENOMIC DNA]</scope>
    <source>
        <strain evidence="2 3">D4N98</strain>
    </source>
</reference>
<sequence length="217" mass="24082">MSEVCIHFIDARGQLSQHKSWINQVLTETFIKARNTLPLAGNVDVIVKAGPQVIPEKGHLGYTPEPGFIYITIDPYSAVFGANHNASLERMFAHELHHAARWDGPGYGSTLGEALVTEGLAGHFVSELLGGPPEIWETLDDALISDYAREAETLWERHDYSHSDWFFGSSSIPRWTGYSLGYAIVEQFLAAHPDSTAAALASEPAVTFRHCLRPYFR</sequence>